<sequence length="311" mass="35652">MLKSLMLLALAQVSVAEWKYAIDKKSCKDGMYDQVKFYMDQSQAQSQRVVDALDPYLGDPNNKPDDRILAQMRQLFPSDGVPTARLLHGIYKKVTQYAYQDVDIWADDYRQARDKGDLEIFCNADHVVEDPNNPEKNIKWRDTAQDLPVTDKDGILSLKNPLSFTLAVTKDSRPISRDQPWPEHSPEYIAFHPRYMKKSTEKNSMLNHDRVEKAAYPSLWDKVKVKLPGLDFGAVDILATPELTMLHELTHLRAVADAVDSEGRNSYGWLNCVRLKSFKNADSLAYFALVVDLIQRYKYDVDDKGKLNKFS</sequence>
<dbReference type="Proteomes" id="UP000044602">
    <property type="component" value="Unassembled WGS sequence"/>
</dbReference>
<name>A0A0G4KF38_VERLO</name>
<dbReference type="EMBL" id="CVQH01000669">
    <property type="protein sequence ID" value="CRJ88405.1"/>
    <property type="molecule type" value="Genomic_DNA"/>
</dbReference>
<evidence type="ECO:0000256" key="1">
    <source>
        <dbReference type="SAM" id="SignalP"/>
    </source>
</evidence>
<dbReference type="InterPro" id="IPR024079">
    <property type="entry name" value="MetalloPept_cat_dom_sf"/>
</dbReference>
<evidence type="ECO:0000313" key="2">
    <source>
        <dbReference type="EMBL" id="CRJ88405.1"/>
    </source>
</evidence>
<keyword evidence="1" id="KW-0732">Signal</keyword>
<dbReference type="AlphaFoldDB" id="A0A0G4KF38"/>
<dbReference type="EMBL" id="CVQI01004558">
    <property type="protein sequence ID" value="CRK13991.1"/>
    <property type="molecule type" value="Genomic_DNA"/>
</dbReference>
<dbReference type="STRING" id="100787.A0A0G4KF38"/>
<feature type="signal peptide" evidence="1">
    <location>
        <begin position="1"/>
        <end position="16"/>
    </location>
</feature>
<reference evidence="4 5" key="1">
    <citation type="submission" date="2015-05" db="EMBL/GenBank/DDBJ databases">
        <authorList>
            <person name="Fogelqvist Johan"/>
        </authorList>
    </citation>
    <scope>NUCLEOTIDE SEQUENCE [LARGE SCALE GENOMIC DNA]</scope>
    <source>
        <strain evidence="2">VL1</strain>
        <strain evidence="3">VL2</strain>
    </source>
</reference>
<evidence type="ECO:0000313" key="4">
    <source>
        <dbReference type="Proteomes" id="UP000044602"/>
    </source>
</evidence>
<dbReference type="Proteomes" id="UP000045706">
    <property type="component" value="Unassembled WGS sequence"/>
</dbReference>
<proteinExistence type="predicted"/>
<protein>
    <recommendedName>
        <fullName evidence="6">Lysine-specific metallo-endopeptidase domain-containing protein</fullName>
    </recommendedName>
</protein>
<evidence type="ECO:0000313" key="3">
    <source>
        <dbReference type="EMBL" id="CRK13991.1"/>
    </source>
</evidence>
<dbReference type="GO" id="GO:0008237">
    <property type="term" value="F:metallopeptidase activity"/>
    <property type="evidence" value="ECO:0007669"/>
    <property type="project" value="InterPro"/>
</dbReference>
<organism evidence="2 4">
    <name type="scientific">Verticillium longisporum</name>
    <name type="common">Verticillium dahliae var. longisporum</name>
    <dbReference type="NCBI Taxonomy" id="100787"/>
    <lineage>
        <taxon>Eukaryota</taxon>
        <taxon>Fungi</taxon>
        <taxon>Dikarya</taxon>
        <taxon>Ascomycota</taxon>
        <taxon>Pezizomycotina</taxon>
        <taxon>Sordariomycetes</taxon>
        <taxon>Hypocreomycetidae</taxon>
        <taxon>Glomerellales</taxon>
        <taxon>Plectosphaerellaceae</taxon>
        <taxon>Verticillium</taxon>
    </lineage>
</organism>
<gene>
    <name evidence="2" type="ORF">BN1708_009260</name>
    <name evidence="3" type="ORF">BN1723_010204</name>
</gene>
<keyword evidence="4" id="KW-1185">Reference proteome</keyword>
<evidence type="ECO:0008006" key="6">
    <source>
        <dbReference type="Google" id="ProtNLM"/>
    </source>
</evidence>
<feature type="chain" id="PRO_5007404572" description="Lysine-specific metallo-endopeptidase domain-containing protein" evidence="1">
    <location>
        <begin position="17"/>
        <end position="311"/>
    </location>
</feature>
<evidence type="ECO:0000313" key="5">
    <source>
        <dbReference type="Proteomes" id="UP000045706"/>
    </source>
</evidence>
<dbReference type="Gene3D" id="3.40.390.10">
    <property type="entry name" value="Collagenase (Catalytic Domain)"/>
    <property type="match status" value="1"/>
</dbReference>
<accession>A0A0G4KF38</accession>